<dbReference type="AlphaFoldDB" id="A0AAV7MMR9"/>
<name>A0AAV7MMR9_PLEWA</name>
<evidence type="ECO:0000313" key="1">
    <source>
        <dbReference type="EMBL" id="KAJ1104050.1"/>
    </source>
</evidence>
<accession>A0AAV7MMR9</accession>
<sequence>MRLPTHARSLCSIPHSSNLHPCGVAALFSTLVNSDATYSWSPLVLPETDRARIPLGSPRARVAGYSRPLHTCIGGRRDSQPAQDMLVNAPK</sequence>
<gene>
    <name evidence="1" type="ORF">NDU88_001465</name>
</gene>
<organism evidence="1 2">
    <name type="scientific">Pleurodeles waltl</name>
    <name type="common">Iberian ribbed newt</name>
    <dbReference type="NCBI Taxonomy" id="8319"/>
    <lineage>
        <taxon>Eukaryota</taxon>
        <taxon>Metazoa</taxon>
        <taxon>Chordata</taxon>
        <taxon>Craniata</taxon>
        <taxon>Vertebrata</taxon>
        <taxon>Euteleostomi</taxon>
        <taxon>Amphibia</taxon>
        <taxon>Batrachia</taxon>
        <taxon>Caudata</taxon>
        <taxon>Salamandroidea</taxon>
        <taxon>Salamandridae</taxon>
        <taxon>Pleurodelinae</taxon>
        <taxon>Pleurodeles</taxon>
    </lineage>
</organism>
<comment type="caution">
    <text evidence="1">The sequence shown here is derived from an EMBL/GenBank/DDBJ whole genome shotgun (WGS) entry which is preliminary data.</text>
</comment>
<proteinExistence type="predicted"/>
<protein>
    <submittedName>
        <fullName evidence="1">Uncharacterized protein</fullName>
    </submittedName>
</protein>
<dbReference type="Proteomes" id="UP001066276">
    <property type="component" value="Chromosome 9"/>
</dbReference>
<keyword evidence="2" id="KW-1185">Reference proteome</keyword>
<dbReference type="EMBL" id="JANPWB010000013">
    <property type="protein sequence ID" value="KAJ1104050.1"/>
    <property type="molecule type" value="Genomic_DNA"/>
</dbReference>
<reference evidence="1" key="1">
    <citation type="journal article" date="2022" name="bioRxiv">
        <title>Sequencing and chromosome-scale assembly of the giantPleurodeles waltlgenome.</title>
        <authorList>
            <person name="Brown T."/>
            <person name="Elewa A."/>
            <person name="Iarovenko S."/>
            <person name="Subramanian E."/>
            <person name="Araus A.J."/>
            <person name="Petzold A."/>
            <person name="Susuki M."/>
            <person name="Suzuki K.-i.T."/>
            <person name="Hayashi T."/>
            <person name="Toyoda A."/>
            <person name="Oliveira C."/>
            <person name="Osipova E."/>
            <person name="Leigh N.D."/>
            <person name="Simon A."/>
            <person name="Yun M.H."/>
        </authorList>
    </citation>
    <scope>NUCLEOTIDE SEQUENCE</scope>
    <source>
        <strain evidence="1">20211129_DDA</strain>
        <tissue evidence="1">Liver</tissue>
    </source>
</reference>
<evidence type="ECO:0000313" key="2">
    <source>
        <dbReference type="Proteomes" id="UP001066276"/>
    </source>
</evidence>